<dbReference type="GO" id="GO:0030313">
    <property type="term" value="C:cell envelope"/>
    <property type="evidence" value="ECO:0007669"/>
    <property type="project" value="UniProtKB-SubCell"/>
</dbReference>
<sequence length="557" mass="61144">MIALLGRRSASLVCLLLVVLVAAACGAPDDDEADDDADVAEDETDEPDDEPDDDEPDDAGDRPDSLVVDNSFVLTTADPGRQWEPTGHTVARALYDTLFTFEAGDVSEPVPMLVDDWEMDDDAEHFTFELRDDVTFTDGSQLTADDVEFSLRRQRNLLGSGSFLLEEVERIEAVDDLTVEMETERPLPTLISKLTSPALGIVNREEVEAAGGTAEEGADQDDEAEAHLNEQSAGSGPFELESFSAEEQVVFTRNDDYWGEVPEFERIVLRNVETETQRLNIQSGESHLVLDLAGRDLEEVDEAGLQVDSDAAPDSWVMSANADEELSPVTASPEFWEAVRHGLDYEELVDFAGPDTRFAPSVIGEQFLGALPQDEVPERDLDRVEESLDAAGYDGEDVELTYPSDINFNGLAFEPVAEIVQSQLDEAGLSVVLDPAPIETFLERDRDGDTELALSPNAPNFPDPEAYLTFMPGALHGERAGWPEDAAPAVTEVGDAARVATDDDREEAYREWQRALQEESPFFPLFQPAEALVADSSMTGVVYDSNWRVNLADLGWE</sequence>
<evidence type="ECO:0000256" key="6">
    <source>
        <dbReference type="SAM" id="SignalP"/>
    </source>
</evidence>
<dbReference type="Proteomes" id="UP000291469">
    <property type="component" value="Chromosome"/>
</dbReference>
<evidence type="ECO:0000313" key="9">
    <source>
        <dbReference type="Proteomes" id="UP000291469"/>
    </source>
</evidence>
<dbReference type="OrthoDB" id="5168028at2"/>
<dbReference type="GO" id="GO:0042597">
    <property type="term" value="C:periplasmic space"/>
    <property type="evidence" value="ECO:0007669"/>
    <property type="project" value="UniProtKB-ARBA"/>
</dbReference>
<evidence type="ECO:0000256" key="4">
    <source>
        <dbReference type="ARBA" id="ARBA00022729"/>
    </source>
</evidence>
<keyword evidence="4 6" id="KW-0732">Signal</keyword>
<dbReference type="PROSITE" id="PS51257">
    <property type="entry name" value="PROKAR_LIPOPROTEIN"/>
    <property type="match status" value="1"/>
</dbReference>
<name>A0A411YFA0_9ACTN</name>
<dbReference type="RefSeq" id="WP_131154856.1">
    <property type="nucleotide sequence ID" value="NZ_CP036402.1"/>
</dbReference>
<dbReference type="PIRSF" id="PIRSF002741">
    <property type="entry name" value="MppA"/>
    <property type="match status" value="1"/>
</dbReference>
<evidence type="ECO:0000313" key="8">
    <source>
        <dbReference type="EMBL" id="QBI19859.1"/>
    </source>
</evidence>
<dbReference type="Gene3D" id="3.90.76.10">
    <property type="entry name" value="Dipeptide-binding Protein, Domain 1"/>
    <property type="match status" value="1"/>
</dbReference>
<dbReference type="InterPro" id="IPR000914">
    <property type="entry name" value="SBP_5_dom"/>
</dbReference>
<dbReference type="SUPFAM" id="SSF53850">
    <property type="entry name" value="Periplasmic binding protein-like II"/>
    <property type="match status" value="1"/>
</dbReference>
<evidence type="ECO:0000256" key="5">
    <source>
        <dbReference type="SAM" id="MobiDB-lite"/>
    </source>
</evidence>
<accession>A0A411YFA0</accession>
<dbReference type="Gene3D" id="3.40.190.10">
    <property type="entry name" value="Periplasmic binding protein-like II"/>
    <property type="match status" value="1"/>
</dbReference>
<dbReference type="GO" id="GO:0043190">
    <property type="term" value="C:ATP-binding cassette (ABC) transporter complex"/>
    <property type="evidence" value="ECO:0007669"/>
    <property type="project" value="InterPro"/>
</dbReference>
<evidence type="ECO:0000256" key="1">
    <source>
        <dbReference type="ARBA" id="ARBA00004196"/>
    </source>
</evidence>
<dbReference type="PANTHER" id="PTHR30290:SF10">
    <property type="entry name" value="PERIPLASMIC OLIGOPEPTIDE-BINDING PROTEIN-RELATED"/>
    <property type="match status" value="1"/>
</dbReference>
<dbReference type="CDD" id="cd08512">
    <property type="entry name" value="PBP2_NikA_DppA_OppA_like_7"/>
    <property type="match status" value="1"/>
</dbReference>
<dbReference type="InterPro" id="IPR039424">
    <property type="entry name" value="SBP_5"/>
</dbReference>
<organism evidence="8 9">
    <name type="scientific">Egibacter rhizosphaerae</name>
    <dbReference type="NCBI Taxonomy" id="1670831"/>
    <lineage>
        <taxon>Bacteria</taxon>
        <taxon>Bacillati</taxon>
        <taxon>Actinomycetota</taxon>
        <taxon>Nitriliruptoria</taxon>
        <taxon>Egibacterales</taxon>
        <taxon>Egibacteraceae</taxon>
        <taxon>Egibacter</taxon>
    </lineage>
</organism>
<evidence type="ECO:0000256" key="2">
    <source>
        <dbReference type="ARBA" id="ARBA00005695"/>
    </source>
</evidence>
<feature type="compositionally biased region" description="Acidic residues" evidence="5">
    <location>
        <begin position="28"/>
        <end position="58"/>
    </location>
</feature>
<dbReference type="EMBL" id="CP036402">
    <property type="protein sequence ID" value="QBI19859.1"/>
    <property type="molecule type" value="Genomic_DNA"/>
</dbReference>
<feature type="domain" description="Solute-binding protein family 5" evidence="7">
    <location>
        <begin position="108"/>
        <end position="471"/>
    </location>
</feature>
<dbReference type="GO" id="GO:0015833">
    <property type="term" value="P:peptide transport"/>
    <property type="evidence" value="ECO:0007669"/>
    <property type="project" value="TreeGrafter"/>
</dbReference>
<feature type="signal peptide" evidence="6">
    <location>
        <begin position="1"/>
        <end position="24"/>
    </location>
</feature>
<keyword evidence="3" id="KW-0813">Transport</keyword>
<gene>
    <name evidence="8" type="ORF">ER308_10015</name>
</gene>
<dbReference type="GO" id="GO:1904680">
    <property type="term" value="F:peptide transmembrane transporter activity"/>
    <property type="evidence" value="ECO:0007669"/>
    <property type="project" value="TreeGrafter"/>
</dbReference>
<evidence type="ECO:0000259" key="7">
    <source>
        <dbReference type="Pfam" id="PF00496"/>
    </source>
</evidence>
<feature type="region of interest" description="Disordered" evidence="5">
    <location>
        <begin position="27"/>
        <end position="65"/>
    </location>
</feature>
<feature type="region of interest" description="Disordered" evidence="5">
    <location>
        <begin position="209"/>
        <end position="237"/>
    </location>
</feature>
<dbReference type="InterPro" id="IPR030678">
    <property type="entry name" value="Peptide/Ni-bd"/>
</dbReference>
<feature type="chain" id="PRO_5038633898" evidence="6">
    <location>
        <begin position="25"/>
        <end position="557"/>
    </location>
</feature>
<dbReference type="Pfam" id="PF00496">
    <property type="entry name" value="SBP_bac_5"/>
    <property type="match status" value="1"/>
</dbReference>
<dbReference type="PANTHER" id="PTHR30290">
    <property type="entry name" value="PERIPLASMIC BINDING COMPONENT OF ABC TRANSPORTER"/>
    <property type="match status" value="1"/>
</dbReference>
<comment type="subcellular location">
    <subcellularLocation>
        <location evidence="1">Cell envelope</location>
    </subcellularLocation>
</comment>
<proteinExistence type="inferred from homology"/>
<keyword evidence="9" id="KW-1185">Reference proteome</keyword>
<comment type="similarity">
    <text evidence="2">Belongs to the bacterial solute-binding protein 5 family.</text>
</comment>
<evidence type="ECO:0000256" key="3">
    <source>
        <dbReference type="ARBA" id="ARBA00022448"/>
    </source>
</evidence>
<dbReference type="Gene3D" id="3.10.105.10">
    <property type="entry name" value="Dipeptide-binding Protein, Domain 3"/>
    <property type="match status" value="1"/>
</dbReference>
<dbReference type="KEGG" id="erz:ER308_10015"/>
<reference evidence="8 9" key="1">
    <citation type="submission" date="2019-01" db="EMBL/GenBank/DDBJ databases">
        <title>Egibacter rhizosphaerae EGI 80759T.</title>
        <authorList>
            <person name="Chen D.-D."/>
            <person name="Tian Y."/>
            <person name="Jiao J.-Y."/>
            <person name="Zhang X.-T."/>
            <person name="Zhang Y.-G."/>
            <person name="Zhang Y."/>
            <person name="Xiao M."/>
            <person name="Shu W.-S."/>
            <person name="Li W.-J."/>
        </authorList>
    </citation>
    <scope>NUCLEOTIDE SEQUENCE [LARGE SCALE GENOMIC DNA]</scope>
    <source>
        <strain evidence="8 9">EGI 80759</strain>
    </source>
</reference>
<dbReference type="AlphaFoldDB" id="A0A411YFA0"/>
<protein>
    <submittedName>
        <fullName evidence="8">ABC transporter substrate-binding protein</fullName>
    </submittedName>
</protein>